<proteinExistence type="predicted"/>
<comment type="caution">
    <text evidence="2">The sequence shown here is derived from an EMBL/GenBank/DDBJ whole genome shotgun (WGS) entry which is preliminary data.</text>
</comment>
<evidence type="ECO:0000313" key="2">
    <source>
        <dbReference type="EMBL" id="CAG8638434.1"/>
    </source>
</evidence>
<gene>
    <name evidence="2" type="ORF">AMORRO_LOCUS9406</name>
</gene>
<feature type="compositionally biased region" description="Polar residues" evidence="1">
    <location>
        <begin position="11"/>
        <end position="24"/>
    </location>
</feature>
<dbReference type="AlphaFoldDB" id="A0A9N9DJB8"/>
<sequence length="59" mass="6781">MVDKRSKNRGHSYNNRLTTQSDQQGVVDKQVEISNMQRRLSKHTSKPYCPTNNTSEVST</sequence>
<evidence type="ECO:0000313" key="3">
    <source>
        <dbReference type="Proteomes" id="UP000789342"/>
    </source>
</evidence>
<reference evidence="2" key="1">
    <citation type="submission" date="2021-06" db="EMBL/GenBank/DDBJ databases">
        <authorList>
            <person name="Kallberg Y."/>
            <person name="Tangrot J."/>
            <person name="Rosling A."/>
        </authorList>
    </citation>
    <scope>NUCLEOTIDE SEQUENCE</scope>
    <source>
        <strain evidence="2">CL551</strain>
    </source>
</reference>
<keyword evidence="3" id="KW-1185">Reference proteome</keyword>
<dbReference type="EMBL" id="CAJVPV010009125">
    <property type="protein sequence ID" value="CAG8638434.1"/>
    <property type="molecule type" value="Genomic_DNA"/>
</dbReference>
<name>A0A9N9DJB8_9GLOM</name>
<dbReference type="Proteomes" id="UP000789342">
    <property type="component" value="Unassembled WGS sequence"/>
</dbReference>
<accession>A0A9N9DJB8</accession>
<evidence type="ECO:0000256" key="1">
    <source>
        <dbReference type="SAM" id="MobiDB-lite"/>
    </source>
</evidence>
<feature type="compositionally biased region" description="Polar residues" evidence="1">
    <location>
        <begin position="50"/>
        <end position="59"/>
    </location>
</feature>
<organism evidence="2 3">
    <name type="scientific">Acaulospora morrowiae</name>
    <dbReference type="NCBI Taxonomy" id="94023"/>
    <lineage>
        <taxon>Eukaryota</taxon>
        <taxon>Fungi</taxon>
        <taxon>Fungi incertae sedis</taxon>
        <taxon>Mucoromycota</taxon>
        <taxon>Glomeromycotina</taxon>
        <taxon>Glomeromycetes</taxon>
        <taxon>Diversisporales</taxon>
        <taxon>Acaulosporaceae</taxon>
        <taxon>Acaulospora</taxon>
    </lineage>
</organism>
<feature type="region of interest" description="Disordered" evidence="1">
    <location>
        <begin position="1"/>
        <end position="59"/>
    </location>
</feature>
<feature type="compositionally biased region" description="Basic residues" evidence="1">
    <location>
        <begin position="1"/>
        <end position="10"/>
    </location>
</feature>
<protein>
    <submittedName>
        <fullName evidence="2">11780_t:CDS:1</fullName>
    </submittedName>
</protein>